<dbReference type="NCBIfam" id="TIGR00976">
    <property type="entry name" value="CocE_NonD"/>
    <property type="match status" value="1"/>
</dbReference>
<dbReference type="InterPro" id="IPR000383">
    <property type="entry name" value="Xaa-Pro-like_dom"/>
</dbReference>
<dbReference type="InterPro" id="IPR050585">
    <property type="entry name" value="Xaa-Pro_dipeptidyl-ppase/CocE"/>
</dbReference>
<feature type="domain" description="Xaa-Pro dipeptidyl-peptidase-like" evidence="1">
    <location>
        <begin position="33"/>
        <end position="156"/>
    </location>
</feature>
<sequence length="157" mass="18008">MGVFDVDYNKITERTQFPYEIEVIHHTWITMQDGTKLSAKIWQPKTDTKTKGAVLEYLPYRKDEFTALRDEIRHKYFAGFGYTAIRVDIRGTGDSEGIIENEYPLQEQDDALDIIDWITNQEWSNGSVAMIGKSWGGFNGLQVATRQPEALKTIISL</sequence>
<dbReference type="Pfam" id="PF02129">
    <property type="entry name" value="Peptidase_S15"/>
    <property type="match status" value="1"/>
</dbReference>
<dbReference type="GO" id="GO:0016787">
    <property type="term" value="F:hydrolase activity"/>
    <property type="evidence" value="ECO:0007669"/>
    <property type="project" value="InterPro"/>
</dbReference>
<accession>A0A8R2FCM2</accession>
<organism evidence="2">
    <name type="scientific">Acyrthosiphon pisum</name>
    <name type="common">Pea aphid</name>
    <dbReference type="NCBI Taxonomy" id="7029"/>
    <lineage>
        <taxon>Eukaryota</taxon>
        <taxon>Metazoa</taxon>
        <taxon>Ecdysozoa</taxon>
        <taxon>Arthropoda</taxon>
        <taxon>Hexapoda</taxon>
        <taxon>Insecta</taxon>
        <taxon>Pterygota</taxon>
        <taxon>Neoptera</taxon>
        <taxon>Paraneoptera</taxon>
        <taxon>Hemiptera</taxon>
        <taxon>Sternorrhyncha</taxon>
        <taxon>Aphidomorpha</taxon>
        <taxon>Aphidoidea</taxon>
        <taxon>Aphididae</taxon>
        <taxon>Macrosiphini</taxon>
        <taxon>Acyrthosiphon</taxon>
    </lineage>
</organism>
<proteinExistence type="predicted"/>
<dbReference type="PANTHER" id="PTHR43056:SF10">
    <property type="entry name" value="COCE_NOND FAMILY, PUTATIVE (AFU_ORTHOLOGUE AFUA_7G00600)-RELATED"/>
    <property type="match status" value="1"/>
</dbReference>
<reference evidence="2" key="1">
    <citation type="submission" date="2022-06" db="UniProtKB">
        <authorList>
            <consortium name="EnsemblMetazoa"/>
        </authorList>
    </citation>
    <scope>IDENTIFICATION</scope>
</reference>
<evidence type="ECO:0000313" key="2">
    <source>
        <dbReference type="EnsemblMetazoa" id="XP_008189137.1"/>
    </source>
</evidence>
<dbReference type="EnsemblMetazoa" id="XM_008190915.1">
    <property type="protein sequence ID" value="XP_008189137.1"/>
    <property type="gene ID" value="LOC103311324"/>
</dbReference>
<dbReference type="AlphaFoldDB" id="A0A8R2FCM2"/>
<dbReference type="InterPro" id="IPR005674">
    <property type="entry name" value="CocE/Ser_esterase"/>
</dbReference>
<dbReference type="SUPFAM" id="SSF53474">
    <property type="entry name" value="alpha/beta-Hydrolases"/>
    <property type="match status" value="1"/>
</dbReference>
<protein>
    <recommendedName>
        <fullName evidence="1">Xaa-Pro dipeptidyl-peptidase-like domain-containing protein</fullName>
    </recommendedName>
</protein>
<dbReference type="Gene3D" id="3.40.50.1820">
    <property type="entry name" value="alpha/beta hydrolase"/>
    <property type="match status" value="1"/>
</dbReference>
<name>A0A8R2FCM2_ACYPI</name>
<dbReference type="PANTHER" id="PTHR43056">
    <property type="entry name" value="PEPTIDASE S9 PROLYL OLIGOPEPTIDASE"/>
    <property type="match status" value="1"/>
</dbReference>
<evidence type="ECO:0000259" key="1">
    <source>
        <dbReference type="Pfam" id="PF02129"/>
    </source>
</evidence>
<dbReference type="InterPro" id="IPR029058">
    <property type="entry name" value="AB_hydrolase_fold"/>
</dbReference>